<keyword evidence="8" id="KW-1278">Translocase</keyword>
<evidence type="ECO:0000256" key="8">
    <source>
        <dbReference type="ARBA" id="ARBA00022967"/>
    </source>
</evidence>
<feature type="domain" description="ABC transporter" evidence="16">
    <location>
        <begin position="8"/>
        <end position="249"/>
    </location>
</feature>
<dbReference type="EMBL" id="AGYR01000076">
    <property type="protein sequence ID" value="ENZ06511.1"/>
    <property type="molecule type" value="Genomic_DNA"/>
</dbReference>
<organism evidence="17 18">
    <name type="scientific">[Clostridium] clostridioforme 90A8</name>
    <dbReference type="NCBI Taxonomy" id="999408"/>
    <lineage>
        <taxon>Bacteria</taxon>
        <taxon>Bacillati</taxon>
        <taxon>Bacillota</taxon>
        <taxon>Clostridia</taxon>
        <taxon>Lachnospirales</taxon>
        <taxon>Lachnospiraceae</taxon>
        <taxon>Enterocloster</taxon>
    </lineage>
</organism>
<evidence type="ECO:0000256" key="1">
    <source>
        <dbReference type="ARBA" id="ARBA00004202"/>
    </source>
</evidence>
<evidence type="ECO:0000256" key="12">
    <source>
        <dbReference type="ARBA" id="ARBA00038669"/>
    </source>
</evidence>
<evidence type="ECO:0000256" key="15">
    <source>
        <dbReference type="ARBA" id="ARBA00048610"/>
    </source>
</evidence>
<dbReference type="InterPro" id="IPR003593">
    <property type="entry name" value="AAA+_ATPase"/>
</dbReference>
<evidence type="ECO:0000256" key="9">
    <source>
        <dbReference type="ARBA" id="ARBA00023065"/>
    </source>
</evidence>
<dbReference type="InterPro" id="IPR003439">
    <property type="entry name" value="ABC_transporter-like_ATP-bd"/>
</dbReference>
<evidence type="ECO:0000256" key="2">
    <source>
        <dbReference type="ARBA" id="ARBA00005417"/>
    </source>
</evidence>
<name>A0A0E2H1N5_9FIRM</name>
<keyword evidence="6" id="KW-0547">Nucleotide-binding</keyword>
<keyword evidence="3" id="KW-0813">Transport</keyword>
<dbReference type="GO" id="GO:0015413">
    <property type="term" value="F:ABC-type nickel transporter activity"/>
    <property type="evidence" value="ECO:0007669"/>
    <property type="project" value="UniProtKB-EC"/>
</dbReference>
<reference evidence="17 18" key="1">
    <citation type="submission" date="2013-01" db="EMBL/GenBank/DDBJ databases">
        <title>The Genome Sequence of Clostridium clostridioforme 90A8.</title>
        <authorList>
            <consortium name="The Broad Institute Genome Sequencing Platform"/>
            <person name="Earl A."/>
            <person name="Ward D."/>
            <person name="Feldgarden M."/>
            <person name="Gevers D."/>
            <person name="Courvalin P."/>
            <person name="Lambert T."/>
            <person name="Walker B."/>
            <person name="Young S.K."/>
            <person name="Zeng Q."/>
            <person name="Gargeya S."/>
            <person name="Fitzgerald M."/>
            <person name="Haas B."/>
            <person name="Abouelleil A."/>
            <person name="Alvarado L."/>
            <person name="Arachchi H.M."/>
            <person name="Berlin A.M."/>
            <person name="Chapman S.B."/>
            <person name="Dewar J."/>
            <person name="Goldberg J."/>
            <person name="Griggs A."/>
            <person name="Gujja S."/>
            <person name="Hansen M."/>
            <person name="Howarth C."/>
            <person name="Imamovic A."/>
            <person name="Larimer J."/>
            <person name="McCowan C."/>
            <person name="Murphy C."/>
            <person name="Neiman D."/>
            <person name="Pearson M."/>
            <person name="Priest M."/>
            <person name="Roberts A."/>
            <person name="Saif S."/>
            <person name="Shea T."/>
            <person name="Sisk P."/>
            <person name="Sykes S."/>
            <person name="Wortman J."/>
            <person name="Nusbaum C."/>
            <person name="Birren B."/>
        </authorList>
    </citation>
    <scope>NUCLEOTIDE SEQUENCE [LARGE SCALE GENOMIC DNA]</scope>
    <source>
        <strain evidence="17 18">90A8</strain>
    </source>
</reference>
<dbReference type="InterPro" id="IPR013563">
    <property type="entry name" value="Oligopep_ABC_C"/>
</dbReference>
<evidence type="ECO:0000313" key="17">
    <source>
        <dbReference type="EMBL" id="ENZ06511.1"/>
    </source>
</evidence>
<dbReference type="SUPFAM" id="SSF52540">
    <property type="entry name" value="P-loop containing nucleoside triphosphate hydrolases"/>
    <property type="match status" value="1"/>
</dbReference>
<evidence type="ECO:0000256" key="7">
    <source>
        <dbReference type="ARBA" id="ARBA00022840"/>
    </source>
</evidence>
<evidence type="ECO:0000256" key="14">
    <source>
        <dbReference type="ARBA" id="ARBA00044143"/>
    </source>
</evidence>
<dbReference type="SMART" id="SM00382">
    <property type="entry name" value="AAA"/>
    <property type="match status" value="1"/>
</dbReference>
<dbReference type="GO" id="GO:0005524">
    <property type="term" value="F:ATP binding"/>
    <property type="evidence" value="ECO:0007669"/>
    <property type="project" value="UniProtKB-KW"/>
</dbReference>
<keyword evidence="9" id="KW-0406">Ion transport</keyword>
<comment type="subcellular location">
    <subcellularLocation>
        <location evidence="1">Cell membrane</location>
        <topology evidence="1">Peripheral membrane protein</topology>
    </subcellularLocation>
</comment>
<keyword evidence="10" id="KW-0921">Nickel transport</keyword>
<keyword evidence="5" id="KW-0533">Nickel</keyword>
<dbReference type="PROSITE" id="PS50893">
    <property type="entry name" value="ABC_TRANSPORTER_2"/>
    <property type="match status" value="1"/>
</dbReference>
<comment type="catalytic activity">
    <reaction evidence="15">
        <text>Ni(2+)(out) + ATP + H2O = Ni(2+)(in) + ADP + phosphate + H(+)</text>
        <dbReference type="Rhea" id="RHEA:15557"/>
        <dbReference type="ChEBI" id="CHEBI:15377"/>
        <dbReference type="ChEBI" id="CHEBI:15378"/>
        <dbReference type="ChEBI" id="CHEBI:30616"/>
        <dbReference type="ChEBI" id="CHEBI:43474"/>
        <dbReference type="ChEBI" id="CHEBI:49786"/>
        <dbReference type="ChEBI" id="CHEBI:456216"/>
        <dbReference type="EC" id="7.2.2.11"/>
    </reaction>
    <physiologicalReaction direction="left-to-right" evidence="15">
        <dbReference type="Rhea" id="RHEA:15558"/>
    </physiologicalReaction>
</comment>
<evidence type="ECO:0000256" key="3">
    <source>
        <dbReference type="ARBA" id="ARBA00022448"/>
    </source>
</evidence>
<comment type="subunit">
    <text evidence="12">The complex is composed of two ATP-binding proteins (NikD and NikE), two transmembrane proteins (NikB and NikC) and a solute-binding protein (NikA).</text>
</comment>
<dbReference type="PANTHER" id="PTHR43297">
    <property type="entry name" value="OLIGOPEPTIDE TRANSPORT ATP-BINDING PROTEIN APPD"/>
    <property type="match status" value="1"/>
</dbReference>
<evidence type="ECO:0000256" key="5">
    <source>
        <dbReference type="ARBA" id="ARBA00022596"/>
    </source>
</evidence>
<dbReference type="HOGENOM" id="CLU_000604_1_23_9"/>
<dbReference type="EC" id="7.2.2.11" evidence="13"/>
<evidence type="ECO:0000256" key="13">
    <source>
        <dbReference type="ARBA" id="ARBA00039098"/>
    </source>
</evidence>
<accession>A0A0E2H1N5</accession>
<evidence type="ECO:0000256" key="10">
    <source>
        <dbReference type="ARBA" id="ARBA00023112"/>
    </source>
</evidence>
<keyword evidence="7 17" id="KW-0067">ATP-binding</keyword>
<evidence type="ECO:0000256" key="6">
    <source>
        <dbReference type="ARBA" id="ARBA00022741"/>
    </source>
</evidence>
<comment type="similarity">
    <text evidence="2">Belongs to the ABC transporter superfamily.</text>
</comment>
<dbReference type="PATRIC" id="fig|999408.3.peg.5896"/>
<keyword evidence="11" id="KW-0472">Membrane</keyword>
<dbReference type="Pfam" id="PF00005">
    <property type="entry name" value="ABC_tran"/>
    <property type="match status" value="1"/>
</dbReference>
<dbReference type="PANTHER" id="PTHR43297:SF13">
    <property type="entry name" value="NICKEL ABC TRANSPORTER, ATP-BINDING PROTEIN"/>
    <property type="match status" value="1"/>
</dbReference>
<dbReference type="InterPro" id="IPR050388">
    <property type="entry name" value="ABC_Ni/Peptide_Import"/>
</dbReference>
<sequence length="310" mass="34506">MEEKQVILSVEHLMISFSQYVGGWRQRELPVIRDLNIKVREHEVVAVAGSSGSGKSLLAHAVMGLLPQNAACQGTVFFEGEILNQKRKEQLRGSRMVLVPQSVSYLDPLMKVGEQVRRGQKDKESVKRCRESLGRYGLGEDTEGLYPFELSGGMTRRVLISTAVMEHPRLVIADEPTPGLHIRAARRVLNHFREIADEGAGVLLITHDLELALEVADRIVVFYAGTNVEEALAADFEDEQRLRHPYTRALFRAMPRHGFKAASGTQPYAADMPAGCPYGPRCPDMDEGCLQEISYRSFRGGMVKCRKAGV</sequence>
<dbReference type="AlphaFoldDB" id="A0A0E2H1N5"/>
<dbReference type="GO" id="GO:0016887">
    <property type="term" value="F:ATP hydrolysis activity"/>
    <property type="evidence" value="ECO:0007669"/>
    <property type="project" value="InterPro"/>
</dbReference>
<keyword evidence="4" id="KW-1003">Cell membrane</keyword>
<dbReference type="InterPro" id="IPR027417">
    <property type="entry name" value="P-loop_NTPase"/>
</dbReference>
<dbReference type="GO" id="GO:0015833">
    <property type="term" value="P:peptide transport"/>
    <property type="evidence" value="ECO:0007669"/>
    <property type="project" value="InterPro"/>
</dbReference>
<evidence type="ECO:0000313" key="18">
    <source>
        <dbReference type="Proteomes" id="UP000013085"/>
    </source>
</evidence>
<gene>
    <name evidence="17" type="ORF">HMPREF1090_05489</name>
</gene>
<dbReference type="GO" id="GO:0005886">
    <property type="term" value="C:plasma membrane"/>
    <property type="evidence" value="ECO:0007669"/>
    <property type="project" value="UniProtKB-SubCell"/>
</dbReference>
<dbReference type="Gene3D" id="3.40.50.300">
    <property type="entry name" value="P-loop containing nucleotide triphosphate hydrolases"/>
    <property type="match status" value="1"/>
</dbReference>
<dbReference type="Pfam" id="PF08352">
    <property type="entry name" value="oligo_HPY"/>
    <property type="match status" value="1"/>
</dbReference>
<evidence type="ECO:0000256" key="4">
    <source>
        <dbReference type="ARBA" id="ARBA00022475"/>
    </source>
</evidence>
<dbReference type="RefSeq" id="WP_002594846.1">
    <property type="nucleotide sequence ID" value="NZ_KB850997.1"/>
</dbReference>
<proteinExistence type="inferred from homology"/>
<evidence type="ECO:0000259" key="16">
    <source>
        <dbReference type="PROSITE" id="PS50893"/>
    </source>
</evidence>
<evidence type="ECO:0000256" key="11">
    <source>
        <dbReference type="ARBA" id="ARBA00023136"/>
    </source>
</evidence>
<protein>
    <recommendedName>
        <fullName evidence="14">Nickel import system ATP-binding protein NikD</fullName>
        <ecNumber evidence="13">7.2.2.11</ecNumber>
    </recommendedName>
</protein>
<dbReference type="Proteomes" id="UP000013085">
    <property type="component" value="Unassembled WGS sequence"/>
</dbReference>
<comment type="caution">
    <text evidence="17">The sequence shown here is derived from an EMBL/GenBank/DDBJ whole genome shotgun (WGS) entry which is preliminary data.</text>
</comment>